<sequence length="1165" mass="132772">MAEITVTIAIEVVKFVAKCIAPSAGRQIGYLREYKSNFEKLEAEAEKLKNKRTNILEGVDAAKKNVEEIKENVQKWLERAEEIEKNAQGLLDRARNKVIHSDSAAAAGGRTGETEEDTAGNVREDEQTAAGKRCFKALCPDLKTRYQLSKEAVTQLKDIVKHLEAGNFDKISHPIIPKDPRLSHADFEKFESRKSILMDVISSLSDPDVNIVGIYGMGGIGKTMLAKQVANHPETIKLFDSVIFVEVTQNVDKMKIQKEVAENLGLTVSQEETQSTRARKLYQRLENEKRILIILDNVWAHLDLKEIGIPLADQYEGCQVLLTARSVEVLSTKMSSQRNFQVRLLDAEEAWTFFKKMAGEYIEGRKLKSVATEVANKCAGLPIVIVTIARALANKELFVWENALQQLRVSSSENIQDIHASIELSYNHLETEALKKTLLLIPCANLTFTDELLMYGMGVGLFDGIKEMEKRRARVQTLVQQLKDSCLLLDGKTTHDDFSMHDVVRDVVKSIAFRDRQAFANDLSEELEWSDEISNTFKACSSIVLKDVKPRVLPQVLESSQLKLLSISAADRTSLKVHDEFFKRLKELKVLILANMDLASMPLSLRFLTNLRALGLYHCKLDDIAIIGDLKKLEILSLKDSEIEQLSVEVGELTQLKSLDLGAFNLRIIPPNVILRLNHLEELCVWNSVKWEEEGLGKERQLASLNELKYLSNLTSLEIAVGDAKSLPRDLSFEKLERYKIAITNERDFNRKYNRKREWNFMFPKSSRKLYLSLIGTNISLKEGHIMYLKGIEDLYLKGSHDMKNVLLELDRDGFQQLKYLQNVKDIIAIERGDESSNYGEVIDSVKLDQLRSLKLNSLPQLRSFCFKQRQNEIILEDDINVSETLFIKEVALPNLKVLELGKINVRMIWQNHEAALSFGVKNLTRLIISGCNNLRYLFSSSTASSFIQLQYFQISKCQALEEIVVMDESSDVVFPQLQHLKMEDLQNLVKFFSGYYIGFPSLKTLQVWNCPKLKEFIVKNTNTDDLTEILLPFFNEMVPSPNLEVLQLRRCNNIRSLFSSFMIRSLVQLRQLQIYSCPILEVIFDLEGANFADEVVSQLRELDICYLPKLKHLWNKDPQKIFSFEKLNMVRILGCGMLKNVFPVSIASNLSQLQTFEIARCGVE</sequence>
<dbReference type="Proteomes" id="UP001164539">
    <property type="component" value="Chromosome 4"/>
</dbReference>
<protein>
    <submittedName>
        <fullName evidence="1">Disease resistance protein</fullName>
    </submittedName>
</protein>
<organism evidence="1 2">
    <name type="scientific">Melia azedarach</name>
    <name type="common">Chinaberry tree</name>
    <dbReference type="NCBI Taxonomy" id="155640"/>
    <lineage>
        <taxon>Eukaryota</taxon>
        <taxon>Viridiplantae</taxon>
        <taxon>Streptophyta</taxon>
        <taxon>Embryophyta</taxon>
        <taxon>Tracheophyta</taxon>
        <taxon>Spermatophyta</taxon>
        <taxon>Magnoliopsida</taxon>
        <taxon>eudicotyledons</taxon>
        <taxon>Gunneridae</taxon>
        <taxon>Pentapetalae</taxon>
        <taxon>rosids</taxon>
        <taxon>malvids</taxon>
        <taxon>Sapindales</taxon>
        <taxon>Meliaceae</taxon>
        <taxon>Melia</taxon>
    </lineage>
</organism>
<comment type="caution">
    <text evidence="1">The sequence shown here is derived from an EMBL/GenBank/DDBJ whole genome shotgun (WGS) entry which is preliminary data.</text>
</comment>
<name>A0ACC1YEU8_MELAZ</name>
<reference evidence="1 2" key="1">
    <citation type="journal article" date="2023" name="Science">
        <title>Complex scaffold remodeling in plant triterpene biosynthesis.</title>
        <authorList>
            <person name="De La Pena R."/>
            <person name="Hodgson H."/>
            <person name="Liu J.C."/>
            <person name="Stephenson M.J."/>
            <person name="Martin A.C."/>
            <person name="Owen C."/>
            <person name="Harkess A."/>
            <person name="Leebens-Mack J."/>
            <person name="Jimenez L.E."/>
            <person name="Osbourn A."/>
            <person name="Sattely E.S."/>
        </authorList>
    </citation>
    <scope>NUCLEOTIDE SEQUENCE [LARGE SCALE GENOMIC DNA]</scope>
    <source>
        <strain evidence="2">cv. JPN11</strain>
        <tissue evidence="1">Leaf</tissue>
    </source>
</reference>
<dbReference type="EMBL" id="CM051397">
    <property type="protein sequence ID" value="KAJ4721772.1"/>
    <property type="molecule type" value="Genomic_DNA"/>
</dbReference>
<gene>
    <name evidence="1" type="ORF">OWV82_009422</name>
</gene>
<evidence type="ECO:0000313" key="1">
    <source>
        <dbReference type="EMBL" id="KAJ4721772.1"/>
    </source>
</evidence>
<accession>A0ACC1YEU8</accession>
<evidence type="ECO:0000313" key="2">
    <source>
        <dbReference type="Proteomes" id="UP001164539"/>
    </source>
</evidence>
<keyword evidence="2" id="KW-1185">Reference proteome</keyword>
<proteinExistence type="predicted"/>